<dbReference type="AlphaFoldDB" id="A0A0L6V2Q6"/>
<dbReference type="OrthoDB" id="3233403at2759"/>
<comment type="caution">
    <text evidence="1">The sequence shown here is derived from an EMBL/GenBank/DDBJ whole genome shotgun (WGS) entry which is preliminary data.</text>
</comment>
<proteinExistence type="predicted"/>
<evidence type="ECO:0008006" key="3">
    <source>
        <dbReference type="Google" id="ProtNLM"/>
    </source>
</evidence>
<organism evidence="1 2">
    <name type="scientific">Puccinia sorghi</name>
    <dbReference type="NCBI Taxonomy" id="27349"/>
    <lineage>
        <taxon>Eukaryota</taxon>
        <taxon>Fungi</taxon>
        <taxon>Dikarya</taxon>
        <taxon>Basidiomycota</taxon>
        <taxon>Pucciniomycotina</taxon>
        <taxon>Pucciniomycetes</taxon>
        <taxon>Pucciniales</taxon>
        <taxon>Pucciniaceae</taxon>
        <taxon>Puccinia</taxon>
    </lineage>
</organism>
<keyword evidence="2" id="KW-1185">Reference proteome</keyword>
<sequence length="172" mass="19475">MRSRGADALTQFSIAQHSHFHCQWDHSADLWVCQPFTELATETALVIVMAILALSPRLLTWPTSQEHQQLKKDFAEVGFDKCIGAIDGTLCILQNRTEQLLKYSICVHWMAWFLYDQWLTSNSGLTINPTHFFSNGQYLLAKSAFNPSNKIVAAFKSLSGFLDADVVFYRVA</sequence>
<name>A0A0L6V2Q6_9BASI</name>
<reference evidence="1 2" key="1">
    <citation type="submission" date="2015-08" db="EMBL/GenBank/DDBJ databases">
        <title>Next Generation Sequencing and Analysis of the Genome of Puccinia sorghi L Schw, the Causal Agent of Maize Common Rust.</title>
        <authorList>
            <person name="Rochi L."/>
            <person name="Burguener G."/>
            <person name="Darino M."/>
            <person name="Turjanski A."/>
            <person name="Kreff E."/>
            <person name="Dieguez M.J."/>
            <person name="Sacco F."/>
        </authorList>
    </citation>
    <scope>NUCLEOTIDE SEQUENCE [LARGE SCALE GENOMIC DNA]</scope>
    <source>
        <strain evidence="1 2">RO10H11247</strain>
    </source>
</reference>
<gene>
    <name evidence="1" type="ORF">VP01_2951g1</name>
</gene>
<accession>A0A0L6V2Q6</accession>
<dbReference type="VEuPathDB" id="FungiDB:VP01_2951g1"/>
<dbReference type="EMBL" id="LAVV01007892">
    <property type="protein sequence ID" value="KNZ54425.1"/>
    <property type="molecule type" value="Genomic_DNA"/>
</dbReference>
<protein>
    <recommendedName>
        <fullName evidence="3">DDE Tnp4 domain-containing protein</fullName>
    </recommendedName>
</protein>
<evidence type="ECO:0000313" key="2">
    <source>
        <dbReference type="Proteomes" id="UP000037035"/>
    </source>
</evidence>
<dbReference type="Proteomes" id="UP000037035">
    <property type="component" value="Unassembled WGS sequence"/>
</dbReference>
<evidence type="ECO:0000313" key="1">
    <source>
        <dbReference type="EMBL" id="KNZ54425.1"/>
    </source>
</evidence>